<keyword evidence="2" id="KW-0433">Leucine-rich repeat</keyword>
<dbReference type="PANTHER" id="PTHR48051:SF1">
    <property type="entry name" value="RAS SUPPRESSOR PROTEIN 1"/>
    <property type="match status" value="1"/>
</dbReference>
<feature type="compositionally biased region" description="Low complexity" evidence="4">
    <location>
        <begin position="869"/>
        <end position="884"/>
    </location>
</feature>
<dbReference type="PROSITE" id="PS50042">
    <property type="entry name" value="CNMP_BINDING_3"/>
    <property type="match status" value="1"/>
</dbReference>
<feature type="compositionally biased region" description="Polar residues" evidence="4">
    <location>
        <begin position="885"/>
        <end position="895"/>
    </location>
</feature>
<dbReference type="PROSITE" id="PS51450">
    <property type="entry name" value="LRR"/>
    <property type="match status" value="3"/>
</dbReference>
<dbReference type="SMART" id="SM00369">
    <property type="entry name" value="LRR_TYP"/>
    <property type="match status" value="12"/>
</dbReference>
<dbReference type="SMART" id="SM00364">
    <property type="entry name" value="LRR_BAC"/>
    <property type="match status" value="8"/>
</dbReference>
<dbReference type="Proteomes" id="UP001190700">
    <property type="component" value="Unassembled WGS sequence"/>
</dbReference>
<feature type="domain" description="Cyclic nucleotide-binding" evidence="5">
    <location>
        <begin position="75"/>
        <end position="166"/>
    </location>
</feature>
<dbReference type="InterPro" id="IPR018490">
    <property type="entry name" value="cNMP-bd_dom_sf"/>
</dbReference>
<dbReference type="Pfam" id="PF13855">
    <property type="entry name" value="LRR_8"/>
    <property type="match status" value="3"/>
</dbReference>
<feature type="region of interest" description="Disordered" evidence="4">
    <location>
        <begin position="1124"/>
        <end position="1143"/>
    </location>
</feature>
<gene>
    <name evidence="6" type="ORF">CYMTET_18776</name>
</gene>
<dbReference type="PANTHER" id="PTHR48051">
    <property type="match status" value="1"/>
</dbReference>
<dbReference type="SUPFAM" id="SSF51206">
    <property type="entry name" value="cAMP-binding domain-like"/>
    <property type="match status" value="2"/>
</dbReference>
<evidence type="ECO:0000256" key="2">
    <source>
        <dbReference type="ARBA" id="ARBA00022614"/>
    </source>
</evidence>
<feature type="compositionally biased region" description="Low complexity" evidence="4">
    <location>
        <begin position="923"/>
        <end position="957"/>
    </location>
</feature>
<feature type="compositionally biased region" description="Basic and acidic residues" evidence="4">
    <location>
        <begin position="853"/>
        <end position="868"/>
    </location>
</feature>
<accession>A0AAE0L5L0</accession>
<dbReference type="Gene3D" id="2.60.120.10">
    <property type="entry name" value="Jelly Rolls"/>
    <property type="match status" value="2"/>
</dbReference>
<evidence type="ECO:0000259" key="5">
    <source>
        <dbReference type="PROSITE" id="PS50042"/>
    </source>
</evidence>
<sequence>MTNTKLRKDSVSTVQRAASILKFGGFSDKVFNAWRHYVVPKRRLGLLPQACQKAPWARTQADLETIFEYIQKMPYFQKLSEEVCVALSRILRLVFFEERQEIITEGDPLADADYAFYVIVYGAVQIYKNEKDADASHIASIQTGGSFGDPGGPFLENYTRQATVISGDPKGPVWLLTCLRADHRNALQDLHSRDSKTKVDFCCRLPVFRKVPLSIVGEMSNHMVSTNFAANHTIFKQGTEGPTHIYLVISGKVDLMRKVTMDMQHIKGMFMSPTCDILVKKGNEELKPELAEEMVSLVSQRQATMNGVGAENAFVARVGACHHGSMFGDEGLTEKTCPYTATTVESVSCFSISIHHFNLKADQSILSNFRLFQRKYPTDETLKELYIKAVWSGTNKEDASDAPDLRVENVQSLTRFQVLAEFMPARFGSNEVPLKAPVFVPSGAPQAPPRKKLAERRNQLLGPTRRKVESMLAADLAAEVPNDELPTRYGLLAASKASGMDKEGRSNSSMARFLRNIPMKRVLEKNPGEASWARQRQWSMDLLDIVVASDAALSGSKNSDVYVDLLENSVLLLAQVVAPDLPVGCLVEPRVVDTIFASWAEMTEEKEDITAFRWSSDVYIVVQTMKRPELVKAKGSGIRPLASSMIDLAMRMKESMSSILEITQLTASEEKSLPQGHAPTEPVPDIILCAGLATGSVFVTHSRAGRFPTDVSGMAFDAALHMVTHSRDKGGIRCTDGVVELNGYSHTYQLMGASYVVTSGLSYPFEQTYEKLFHLTPGLEMAEAIQDRPCCNSILDHQSPPPRAASVPPPMMPSWQDDAPGIDSDIHGADAMPPTWGGEIEPAHSSSTSRAFELTREQVRTPVRDQRRSSTPLSTLSAPLSALSVQSAPHIQRSPTPDLRNLPVNQKAGWRYQRMMALMAGGSPNASRPSSRQSAPSPLTSLGSPPLTAEESTSGVGSLQGGRGRGAQGVAGSDPLPAAGSPIRAWRGPPGTRPQPSLLPARLVHSPAGARSATFLQSGARAKMPPRGVPGVAGSVAPPPQSLVQWHTPPSVRAVLAKQTIKSHEEDKGALMGVISQRMMRAKFKSRAVSIFLNSDGHNPAAIPSDPAAFEEVEDDGFDKLVSLERDVKEHPQRPVPVVRDWTARRLHATRQMNKKLTNKNPKAKGSQAHAAQQDDDDRPANHRQPNLSGPSPDDTQKQTPGSIIILREGPSRASSAPALPDATVGDHINPGASPTTPASRRARRSRQSVGVSFADGPPSGLSAEASSSSVGQGGSDKAAGETASPWCSVSSGRTVWEVSMSNGNIKAAVEHVNTLSDTTTLLALSTSNLSELPNISHFTRLQVAALGFNQLTHVPTGLFQHTNLRRLYLNNNCLSGLPPMLSQLQNLQHLNVAFNNIVSLPTTAMGNLTSLQSLSLQGNRLLTAVPQNIGHMRALKELHSGRCAIEELPITLREITTLEHLNLGYNNLKAVPTGLLGFLVNVVEMDLGDNQLTEIPEDLYCMSSLVVLRLKHNSLFSVPEGISNLKRLKVLHLQHNLLKRLPCDLSQLAQLQELYLSNNEIEFMPDGIDGCPALRVLNLEHNKLAELPQGISCLPAIEKLQFSKNSIEALPEDFGENFPNIKVLTFTYNLITRLPLAIGSLTKLQIMEWTGNPLIFPKRDVLRKGRTAVQSVLRSEAR</sequence>
<dbReference type="Gene3D" id="3.80.10.10">
    <property type="entry name" value="Ribonuclease Inhibitor"/>
    <property type="match status" value="2"/>
</dbReference>
<reference evidence="6 7" key="1">
    <citation type="journal article" date="2015" name="Genome Biol. Evol.">
        <title>Comparative Genomics of a Bacterivorous Green Alga Reveals Evolutionary Causalities and Consequences of Phago-Mixotrophic Mode of Nutrition.</title>
        <authorList>
            <person name="Burns J.A."/>
            <person name="Paasch A."/>
            <person name="Narechania A."/>
            <person name="Kim E."/>
        </authorList>
    </citation>
    <scope>NUCLEOTIDE SEQUENCE [LARGE SCALE GENOMIC DNA]</scope>
    <source>
        <strain evidence="6 7">PLY_AMNH</strain>
    </source>
</reference>
<evidence type="ECO:0000256" key="4">
    <source>
        <dbReference type="SAM" id="MobiDB-lite"/>
    </source>
</evidence>
<proteinExistence type="predicted"/>
<feature type="region of interest" description="Disordered" evidence="4">
    <location>
        <begin position="920"/>
        <end position="998"/>
    </location>
</feature>
<evidence type="ECO:0000256" key="3">
    <source>
        <dbReference type="ARBA" id="ARBA00022737"/>
    </source>
</evidence>
<dbReference type="InterPro" id="IPR001611">
    <property type="entry name" value="Leu-rich_rpt"/>
</dbReference>
<dbReference type="GO" id="GO:0005930">
    <property type="term" value="C:axoneme"/>
    <property type="evidence" value="ECO:0007669"/>
    <property type="project" value="UniProtKB-SubCell"/>
</dbReference>
<dbReference type="InterPro" id="IPR014710">
    <property type="entry name" value="RmlC-like_jellyroll"/>
</dbReference>
<dbReference type="CDD" id="cd00038">
    <property type="entry name" value="CAP_ED"/>
    <property type="match status" value="2"/>
</dbReference>
<keyword evidence="7" id="KW-1185">Reference proteome</keyword>
<comment type="caution">
    <text evidence="6">The sequence shown here is derived from an EMBL/GenBank/DDBJ whole genome shotgun (WGS) entry which is preliminary data.</text>
</comment>
<comment type="subcellular location">
    <subcellularLocation>
        <location evidence="1">Cytoplasm</location>
        <location evidence="1">Cytoskeleton</location>
        <location evidence="1">Cilium axoneme</location>
    </subcellularLocation>
</comment>
<dbReference type="EMBL" id="LGRX02008698">
    <property type="protein sequence ID" value="KAK3272958.1"/>
    <property type="molecule type" value="Genomic_DNA"/>
</dbReference>
<feature type="region of interest" description="Disordered" evidence="4">
    <location>
        <begin position="1151"/>
        <end position="1288"/>
    </location>
</feature>
<keyword evidence="3" id="KW-0677">Repeat</keyword>
<dbReference type="SMART" id="SM00365">
    <property type="entry name" value="LRR_SD22"/>
    <property type="match status" value="5"/>
</dbReference>
<dbReference type="SUPFAM" id="SSF52058">
    <property type="entry name" value="L domain-like"/>
    <property type="match status" value="1"/>
</dbReference>
<dbReference type="InterPro" id="IPR050216">
    <property type="entry name" value="LRR_domain-containing"/>
</dbReference>
<evidence type="ECO:0000256" key="1">
    <source>
        <dbReference type="ARBA" id="ARBA00004430"/>
    </source>
</evidence>
<feature type="compositionally biased region" description="Gly residues" evidence="4">
    <location>
        <begin position="958"/>
        <end position="969"/>
    </location>
</feature>
<evidence type="ECO:0000313" key="6">
    <source>
        <dbReference type="EMBL" id="KAK3272958.1"/>
    </source>
</evidence>
<name>A0AAE0L5L0_9CHLO</name>
<dbReference type="InterPro" id="IPR000595">
    <property type="entry name" value="cNMP-bd_dom"/>
</dbReference>
<dbReference type="InterPro" id="IPR003591">
    <property type="entry name" value="Leu-rich_rpt_typical-subtyp"/>
</dbReference>
<feature type="region of interest" description="Disordered" evidence="4">
    <location>
        <begin position="838"/>
        <end position="904"/>
    </location>
</feature>
<feature type="non-terminal residue" evidence="6">
    <location>
        <position position="1679"/>
    </location>
</feature>
<dbReference type="SMART" id="SM00100">
    <property type="entry name" value="cNMP"/>
    <property type="match status" value="2"/>
</dbReference>
<feature type="compositionally biased region" description="Basic and acidic residues" evidence="4">
    <location>
        <begin position="1124"/>
        <end position="1133"/>
    </location>
</feature>
<dbReference type="InterPro" id="IPR032675">
    <property type="entry name" value="LRR_dom_sf"/>
</dbReference>
<feature type="compositionally biased region" description="Low complexity" evidence="4">
    <location>
        <begin position="1257"/>
        <end position="1271"/>
    </location>
</feature>
<evidence type="ECO:0000313" key="7">
    <source>
        <dbReference type="Proteomes" id="UP001190700"/>
    </source>
</evidence>
<protein>
    <recommendedName>
        <fullName evidence="5">Cyclic nucleotide-binding domain-containing protein</fullName>
    </recommendedName>
</protein>
<dbReference type="FunFam" id="3.80.10.10:FF:001164">
    <property type="entry name" value="GH01279p"/>
    <property type="match status" value="1"/>
</dbReference>
<organism evidence="6 7">
    <name type="scientific">Cymbomonas tetramitiformis</name>
    <dbReference type="NCBI Taxonomy" id="36881"/>
    <lineage>
        <taxon>Eukaryota</taxon>
        <taxon>Viridiplantae</taxon>
        <taxon>Chlorophyta</taxon>
        <taxon>Pyramimonadophyceae</taxon>
        <taxon>Pyramimonadales</taxon>
        <taxon>Pyramimonadaceae</taxon>
        <taxon>Cymbomonas</taxon>
    </lineage>
</organism>